<organism evidence="2 3">
    <name type="scientific">Blastochloris tepida</name>
    <dbReference type="NCBI Taxonomy" id="2233851"/>
    <lineage>
        <taxon>Bacteria</taxon>
        <taxon>Pseudomonadati</taxon>
        <taxon>Pseudomonadota</taxon>
        <taxon>Alphaproteobacteria</taxon>
        <taxon>Hyphomicrobiales</taxon>
        <taxon>Blastochloridaceae</taxon>
        <taxon>Blastochloris</taxon>
    </lineage>
</organism>
<dbReference type="KEGG" id="blag:BLTE_23330"/>
<feature type="compositionally biased region" description="Low complexity" evidence="1">
    <location>
        <begin position="102"/>
        <end position="111"/>
    </location>
</feature>
<dbReference type="InterPro" id="IPR018648">
    <property type="entry name" value="DUF2076"/>
</dbReference>
<protein>
    <submittedName>
        <fullName evidence="2">ABC transporter substrate-binding protein</fullName>
    </submittedName>
</protein>
<evidence type="ECO:0000313" key="2">
    <source>
        <dbReference type="EMBL" id="BBF93648.1"/>
    </source>
</evidence>
<gene>
    <name evidence="2" type="ORF">BLTE_23330</name>
</gene>
<evidence type="ECO:0000313" key="3">
    <source>
        <dbReference type="Proteomes" id="UP000266934"/>
    </source>
</evidence>
<keyword evidence="3" id="KW-1185">Reference proteome</keyword>
<dbReference type="Pfam" id="PF09849">
    <property type="entry name" value="DUF2076"/>
    <property type="match status" value="1"/>
</dbReference>
<name>A0A348G265_9HYPH</name>
<feature type="region of interest" description="Disordered" evidence="1">
    <location>
        <begin position="188"/>
        <end position="250"/>
    </location>
</feature>
<feature type="region of interest" description="Disordered" evidence="1">
    <location>
        <begin position="71"/>
        <end position="152"/>
    </location>
</feature>
<feature type="compositionally biased region" description="Low complexity" evidence="1">
    <location>
        <begin position="135"/>
        <end position="151"/>
    </location>
</feature>
<feature type="compositionally biased region" description="Gly residues" evidence="1">
    <location>
        <begin position="84"/>
        <end position="97"/>
    </location>
</feature>
<feature type="compositionally biased region" description="Acidic residues" evidence="1">
    <location>
        <begin position="231"/>
        <end position="250"/>
    </location>
</feature>
<reference evidence="2 3" key="1">
    <citation type="submission" date="2018-08" db="EMBL/GenBank/DDBJ databases">
        <title>Complete genome sequencing of Blastochloris tepida GI.</title>
        <authorList>
            <person name="Tsukatani Y."/>
            <person name="Mori H."/>
        </authorList>
    </citation>
    <scope>NUCLEOTIDE SEQUENCE [LARGE SCALE GENOMIC DNA]</scope>
    <source>
        <strain evidence="2 3">GI</strain>
    </source>
</reference>
<dbReference type="Proteomes" id="UP000266934">
    <property type="component" value="Chromosome"/>
</dbReference>
<dbReference type="RefSeq" id="WP_126400746.1">
    <property type="nucleotide sequence ID" value="NZ_AP018907.1"/>
</dbReference>
<dbReference type="EMBL" id="AP018907">
    <property type="protein sequence ID" value="BBF93648.1"/>
    <property type="molecule type" value="Genomic_DNA"/>
</dbReference>
<sequence>MSPEEKTVIAGIFDRLAQAEGQQRDAEAERFIAERIRTQPYAPYVMAQAIYVQEQALTNLSQEVEQLRAQVEELSRRPQPAPQGSGGFLSGLFGGGAPQPQPQYQSYQSQPGRPAAPMQPDVGGASSGPWGGRSQPAPAAGPWGQQAAPGQRAGGFGGGGFLAGAMSTALGVAGGMMIANALSSAFSGGDEASKLAGGLGLGESGKESANATPADAGSDASGGDKGWQDASADEDDIGFDDGGFDDGDFA</sequence>
<accession>A0A348G265</accession>
<dbReference type="AlphaFoldDB" id="A0A348G265"/>
<proteinExistence type="predicted"/>
<dbReference type="OrthoDB" id="122910at2"/>
<evidence type="ECO:0000256" key="1">
    <source>
        <dbReference type="SAM" id="MobiDB-lite"/>
    </source>
</evidence>